<dbReference type="CDD" id="cd09917">
    <property type="entry name" value="F-box_SF"/>
    <property type="match status" value="1"/>
</dbReference>
<dbReference type="EMBL" id="SGPK01000136">
    <property type="protein sequence ID" value="THH07572.1"/>
    <property type="molecule type" value="Genomic_DNA"/>
</dbReference>
<feature type="compositionally biased region" description="Polar residues" evidence="1">
    <location>
        <begin position="25"/>
        <end position="34"/>
    </location>
</feature>
<keyword evidence="4" id="KW-1185">Reference proteome</keyword>
<comment type="caution">
    <text evidence="3">The sequence shown here is derived from an EMBL/GenBank/DDBJ whole genome shotgun (WGS) entry which is preliminary data.</text>
</comment>
<feature type="compositionally biased region" description="Basic and acidic residues" evidence="1">
    <location>
        <begin position="231"/>
        <end position="280"/>
    </location>
</feature>
<protein>
    <recommendedName>
        <fullName evidence="2">F-box domain-containing protein</fullName>
    </recommendedName>
</protein>
<evidence type="ECO:0000313" key="3">
    <source>
        <dbReference type="EMBL" id="THH07572.1"/>
    </source>
</evidence>
<dbReference type="PROSITE" id="PS50181">
    <property type="entry name" value="FBOX"/>
    <property type="match status" value="1"/>
</dbReference>
<proteinExistence type="predicted"/>
<gene>
    <name evidence="3" type="ORF">EW145_g3277</name>
</gene>
<feature type="region of interest" description="Disordered" evidence="1">
    <location>
        <begin position="1"/>
        <end position="101"/>
    </location>
</feature>
<dbReference type="InterPro" id="IPR001810">
    <property type="entry name" value="F-box_dom"/>
</dbReference>
<evidence type="ECO:0000259" key="2">
    <source>
        <dbReference type="PROSITE" id="PS50181"/>
    </source>
</evidence>
<accession>A0A4S4L7L4</accession>
<dbReference type="AlphaFoldDB" id="A0A4S4L7L4"/>
<sequence length="290" mass="32336">MSTPTSLLQEVLRPQALGVDRLNSKHTSAPLSRGSSPLAAPDDSDDELVGVSSIPGSPSRSGAPSRQSSRPSSPTRMGASKRPVPGPLLITKQTGSSTDPLRAFPTEVSQRIFGHLFIRDLARCARVCKKWEKSQTLNYVWFQQCRKDQFHDETLPPGKWTRRESKQSWRRTFMQTLSQRERDLSVTNYVSPARSSRSASPFSNTLSFANIMSSGDSYPSSGYNSGYVTPREAREEEWRQEATEKERPSKVEMRGMYKELGGRKAREKGKFGGQTRDKGGWTDSALEDGL</sequence>
<dbReference type="OrthoDB" id="6419443at2759"/>
<feature type="domain" description="F-box" evidence="2">
    <location>
        <begin position="98"/>
        <end position="144"/>
    </location>
</feature>
<dbReference type="Proteomes" id="UP000308199">
    <property type="component" value="Unassembled WGS sequence"/>
</dbReference>
<evidence type="ECO:0000256" key="1">
    <source>
        <dbReference type="SAM" id="MobiDB-lite"/>
    </source>
</evidence>
<name>A0A4S4L7L4_9AGAM</name>
<dbReference type="InterPro" id="IPR036047">
    <property type="entry name" value="F-box-like_dom_sf"/>
</dbReference>
<dbReference type="Pfam" id="PF12937">
    <property type="entry name" value="F-box-like"/>
    <property type="match status" value="1"/>
</dbReference>
<feature type="compositionally biased region" description="Low complexity" evidence="1">
    <location>
        <begin position="50"/>
        <end position="74"/>
    </location>
</feature>
<reference evidence="3 4" key="1">
    <citation type="submission" date="2019-02" db="EMBL/GenBank/DDBJ databases">
        <title>Genome sequencing of the rare red list fungi Phellinidium pouzarii.</title>
        <authorList>
            <person name="Buettner E."/>
            <person name="Kellner H."/>
        </authorList>
    </citation>
    <scope>NUCLEOTIDE SEQUENCE [LARGE SCALE GENOMIC DNA]</scope>
    <source>
        <strain evidence="3 4">DSM 108285</strain>
    </source>
</reference>
<evidence type="ECO:0000313" key="4">
    <source>
        <dbReference type="Proteomes" id="UP000308199"/>
    </source>
</evidence>
<feature type="region of interest" description="Disordered" evidence="1">
    <location>
        <begin position="219"/>
        <end position="290"/>
    </location>
</feature>
<organism evidence="3 4">
    <name type="scientific">Phellinidium pouzarii</name>
    <dbReference type="NCBI Taxonomy" id="167371"/>
    <lineage>
        <taxon>Eukaryota</taxon>
        <taxon>Fungi</taxon>
        <taxon>Dikarya</taxon>
        <taxon>Basidiomycota</taxon>
        <taxon>Agaricomycotina</taxon>
        <taxon>Agaricomycetes</taxon>
        <taxon>Hymenochaetales</taxon>
        <taxon>Hymenochaetaceae</taxon>
        <taxon>Phellinidium</taxon>
    </lineage>
</organism>
<dbReference type="Gene3D" id="1.20.1280.50">
    <property type="match status" value="1"/>
</dbReference>
<dbReference type="SUPFAM" id="SSF81383">
    <property type="entry name" value="F-box domain"/>
    <property type="match status" value="1"/>
</dbReference>